<sequence length="12" mass="1455">MWNSCQRACSRI</sequence>
<organism evidence="1">
    <name type="scientific">Anguilla anguilla</name>
    <name type="common">European freshwater eel</name>
    <name type="synonym">Muraena anguilla</name>
    <dbReference type="NCBI Taxonomy" id="7936"/>
    <lineage>
        <taxon>Eukaryota</taxon>
        <taxon>Metazoa</taxon>
        <taxon>Chordata</taxon>
        <taxon>Craniata</taxon>
        <taxon>Vertebrata</taxon>
        <taxon>Euteleostomi</taxon>
        <taxon>Actinopterygii</taxon>
        <taxon>Neopterygii</taxon>
        <taxon>Teleostei</taxon>
        <taxon>Anguilliformes</taxon>
        <taxon>Anguillidae</taxon>
        <taxon>Anguilla</taxon>
    </lineage>
</organism>
<evidence type="ECO:0000313" key="1">
    <source>
        <dbReference type="EMBL" id="JAI06823.1"/>
    </source>
</evidence>
<reference evidence="1" key="2">
    <citation type="journal article" date="2015" name="Fish Shellfish Immunol.">
        <title>Early steps in the European eel (Anguilla anguilla)-Vibrio vulnificus interaction in the gills: Role of the RtxA13 toxin.</title>
        <authorList>
            <person name="Callol A."/>
            <person name="Pajuelo D."/>
            <person name="Ebbesson L."/>
            <person name="Teles M."/>
            <person name="MacKenzie S."/>
            <person name="Amaro C."/>
        </authorList>
    </citation>
    <scope>NUCLEOTIDE SEQUENCE</scope>
</reference>
<dbReference type="EMBL" id="GBXM01001755">
    <property type="protein sequence ID" value="JAI06823.1"/>
    <property type="molecule type" value="Transcribed_RNA"/>
</dbReference>
<reference evidence="1" key="1">
    <citation type="submission" date="2014-11" db="EMBL/GenBank/DDBJ databases">
        <authorList>
            <person name="Amaro Gonzalez C."/>
        </authorList>
    </citation>
    <scope>NUCLEOTIDE SEQUENCE</scope>
</reference>
<accession>A0A0E9XVS6</accession>
<proteinExistence type="predicted"/>
<protein>
    <submittedName>
        <fullName evidence="1">Uncharacterized protein</fullName>
    </submittedName>
</protein>
<name>A0A0E9XVS6_ANGAN</name>